<evidence type="ECO:0000256" key="2">
    <source>
        <dbReference type="ARBA" id="ARBA00001962"/>
    </source>
</evidence>
<keyword evidence="9" id="KW-0256">Endoplasmic reticulum</keyword>
<keyword evidence="12" id="KW-0408">Iron</keyword>
<sequence>MKSTMKLAASSALLLLLLAVGLCAGAQDGDAAAAAAAAPATTQDADDQPQEDKPHPGDDVQSPPRVEDAEEDVRDNELLDTEEAEPTPEDADDEVAVDSSAPPVTSPPPTSEAPDEDSTPVAAESSPASPPPPEVSPPEVPPPEPAWNRSAPDWFKLGVDAYLSEHWDQCSRALENAIVEWHFFRRANIDCRMRCGEEARRAAPLYPEDVEHLHFVEEMVRATLCILKCKRRAFRGHATPDALPSAVQRTFRNLKPYEYLQLCYYQTKQTQKAASAVFTILSHDPENEIMRHNFKYYLEKPEIDANNLVNYEAEKFVSLFSQGTDAYYAEEYDVAVTNMEASIKEFLKANDECRADCEGPFDQGWLPDFTSSIANHFVYCLKCKAKCQSKLSRLNGEKYDDFLAKHFDYLQYAYYKQGNLKKACTAAGTYLMILPADTTMLENVQYYKSLPKVDDTMFQPRPDIVKFVKRQSYEDNLLTYIADEFVFEEKDDTNEIPSAEEIYKDGIRVTPIKKGTIKVLTETKVQEDNVIPDVPNNTQAQETIGQHQDVQDVSNGSQKEMASNSETYFDTNLQGLLAQLTSAIHRPLYNLKKEDELGGVNRFVIDGLAEKTECERDGYNGNKSPHSPQETFEGVTLGKAALMMNFNLIERSILQLFLNLSERGKNIIASYFRIPQKDLYFSYTHLVCRSAKPGKSFNSSQFSHEIHADNCWMLRDGDCVKAYPAYYWRDYSALLYLNDNFKGGDFFFSADMNGNHIQSSIQPKCGRLVGFSAGIENLHGVNAVEQGSRCALALWFTLSPERAEWGRFLTEQVITDIENGKEPKQDVLQNLRKLVQFDLGKAQSQMLYKSSDHEDTLISDSYQDN</sequence>
<reference evidence="17" key="2">
    <citation type="journal article" date="2023" name="BMC Genomics">
        <title>Pest status, molecular evolution, and epigenetic factors derived from the genome assembly of Frankliniella fusca, a thysanopteran phytovirus vector.</title>
        <authorList>
            <person name="Catto M.A."/>
            <person name="Labadie P.E."/>
            <person name="Jacobson A.L."/>
            <person name="Kennedy G.G."/>
            <person name="Srinivasan R."/>
            <person name="Hunt B.G."/>
        </authorList>
    </citation>
    <scope>NUCLEOTIDE SEQUENCE</scope>
    <source>
        <strain evidence="17">PL_HMW_Pooled</strain>
    </source>
</reference>
<organism evidence="17 18">
    <name type="scientific">Frankliniella fusca</name>
    <dbReference type="NCBI Taxonomy" id="407009"/>
    <lineage>
        <taxon>Eukaryota</taxon>
        <taxon>Metazoa</taxon>
        <taxon>Ecdysozoa</taxon>
        <taxon>Arthropoda</taxon>
        <taxon>Hexapoda</taxon>
        <taxon>Insecta</taxon>
        <taxon>Pterygota</taxon>
        <taxon>Neoptera</taxon>
        <taxon>Paraneoptera</taxon>
        <taxon>Thysanoptera</taxon>
        <taxon>Terebrantia</taxon>
        <taxon>Thripoidea</taxon>
        <taxon>Thripidae</taxon>
        <taxon>Frankliniella</taxon>
    </lineage>
</organism>
<keyword evidence="11" id="KW-0560">Oxidoreductase</keyword>
<dbReference type="PANTHER" id="PTHR14049:SF9">
    <property type="entry name" value="PROCOLLAGEN-PROLINE 3-DIOXYGENASE"/>
    <property type="match status" value="1"/>
</dbReference>
<dbReference type="InterPro" id="IPR011990">
    <property type="entry name" value="TPR-like_helical_dom_sf"/>
</dbReference>
<feature type="region of interest" description="Disordered" evidence="14">
    <location>
        <begin position="29"/>
        <end position="147"/>
    </location>
</feature>
<evidence type="ECO:0000256" key="10">
    <source>
        <dbReference type="ARBA" id="ARBA00022964"/>
    </source>
</evidence>
<dbReference type="Proteomes" id="UP001219518">
    <property type="component" value="Unassembled WGS sequence"/>
</dbReference>
<evidence type="ECO:0000256" key="13">
    <source>
        <dbReference type="ARBA" id="ARBA00023180"/>
    </source>
</evidence>
<reference evidence="17" key="1">
    <citation type="submission" date="2021-07" db="EMBL/GenBank/DDBJ databases">
        <authorList>
            <person name="Catto M.A."/>
            <person name="Jacobson A."/>
            <person name="Kennedy G."/>
            <person name="Labadie P."/>
            <person name="Hunt B.G."/>
            <person name="Srinivasan R."/>
        </authorList>
    </citation>
    <scope>NUCLEOTIDE SEQUENCE</scope>
    <source>
        <strain evidence="17">PL_HMW_Pooled</strain>
        <tissue evidence="17">Head</tissue>
    </source>
</reference>
<comment type="cofactor">
    <cofactor evidence="1">
        <name>L-ascorbate</name>
        <dbReference type="ChEBI" id="CHEBI:38290"/>
    </cofactor>
</comment>
<dbReference type="GO" id="GO:0032963">
    <property type="term" value="P:collagen metabolic process"/>
    <property type="evidence" value="ECO:0007669"/>
    <property type="project" value="InterPro"/>
</dbReference>
<evidence type="ECO:0000313" key="17">
    <source>
        <dbReference type="EMBL" id="KAK3914415.1"/>
    </source>
</evidence>
<comment type="caution">
    <text evidence="17">The sequence shown here is derived from an EMBL/GenBank/DDBJ whole genome shotgun (WGS) entry which is preliminary data.</text>
</comment>
<comment type="similarity">
    <text evidence="3">Belongs to the leprecan family.</text>
</comment>
<evidence type="ECO:0000256" key="7">
    <source>
        <dbReference type="ARBA" id="ARBA00022737"/>
    </source>
</evidence>
<keyword evidence="7" id="KW-0677">Repeat</keyword>
<dbReference type="GO" id="GO:0019797">
    <property type="term" value="F:procollagen-proline 3-dioxygenase activity"/>
    <property type="evidence" value="ECO:0007669"/>
    <property type="project" value="UniProtKB-EC"/>
</dbReference>
<evidence type="ECO:0000256" key="9">
    <source>
        <dbReference type="ARBA" id="ARBA00022824"/>
    </source>
</evidence>
<keyword evidence="18" id="KW-1185">Reference proteome</keyword>
<protein>
    <recommendedName>
        <fullName evidence="4">procollagen-proline 3-dioxygenase</fullName>
        <ecNumber evidence="4">1.14.11.7</ecNumber>
    </recommendedName>
</protein>
<evidence type="ECO:0000313" key="18">
    <source>
        <dbReference type="Proteomes" id="UP001219518"/>
    </source>
</evidence>
<evidence type="ECO:0000256" key="4">
    <source>
        <dbReference type="ARBA" id="ARBA00012262"/>
    </source>
</evidence>
<evidence type="ECO:0000256" key="5">
    <source>
        <dbReference type="ARBA" id="ARBA00022723"/>
    </source>
</evidence>
<evidence type="ECO:0000256" key="14">
    <source>
        <dbReference type="SAM" id="MobiDB-lite"/>
    </source>
</evidence>
<feature type="chain" id="PRO_5041935602" description="procollagen-proline 3-dioxygenase" evidence="15">
    <location>
        <begin position="26"/>
        <end position="865"/>
    </location>
</feature>
<comment type="cofactor">
    <cofactor evidence="2">
        <name>Fe cation</name>
        <dbReference type="ChEBI" id="CHEBI:24875"/>
    </cofactor>
</comment>
<dbReference type="InterPro" id="IPR005123">
    <property type="entry name" value="Oxoglu/Fe-dep_dioxygenase_dom"/>
</dbReference>
<keyword evidence="13" id="KW-0325">Glycoprotein</keyword>
<keyword evidence="10" id="KW-0223">Dioxygenase</keyword>
<accession>A0AAE1H654</accession>
<keyword evidence="5" id="KW-0479">Metal-binding</keyword>
<feature type="compositionally biased region" description="Acidic residues" evidence="14">
    <location>
        <begin position="68"/>
        <end position="96"/>
    </location>
</feature>
<evidence type="ECO:0000256" key="11">
    <source>
        <dbReference type="ARBA" id="ARBA00023002"/>
    </source>
</evidence>
<dbReference type="Gene3D" id="1.25.40.10">
    <property type="entry name" value="Tetratricopeptide repeat domain"/>
    <property type="match status" value="2"/>
</dbReference>
<keyword evidence="8" id="KW-0802">TPR repeat</keyword>
<evidence type="ECO:0000256" key="3">
    <source>
        <dbReference type="ARBA" id="ARBA00006487"/>
    </source>
</evidence>
<dbReference type="PROSITE" id="PS51471">
    <property type="entry name" value="FE2OG_OXY"/>
    <property type="match status" value="1"/>
</dbReference>
<dbReference type="Pfam" id="PF23557">
    <property type="entry name" value="TPR_leprecan"/>
    <property type="match status" value="1"/>
</dbReference>
<dbReference type="Gene3D" id="2.60.120.620">
    <property type="entry name" value="q2cbj1_9rhob like domain"/>
    <property type="match status" value="1"/>
</dbReference>
<dbReference type="Pfam" id="PF13640">
    <property type="entry name" value="2OG-FeII_Oxy_3"/>
    <property type="match status" value="1"/>
</dbReference>
<evidence type="ECO:0000256" key="15">
    <source>
        <dbReference type="SAM" id="SignalP"/>
    </source>
</evidence>
<feature type="domain" description="Fe2OG dioxygenase" evidence="16">
    <location>
        <begin position="680"/>
        <end position="798"/>
    </location>
</feature>
<dbReference type="InterPro" id="IPR006620">
    <property type="entry name" value="Pro_4_hyd_alph"/>
</dbReference>
<proteinExistence type="inferred from homology"/>
<name>A0AAE1H654_9NEOP</name>
<dbReference type="SMART" id="SM00702">
    <property type="entry name" value="P4Hc"/>
    <property type="match status" value="1"/>
</dbReference>
<dbReference type="AlphaFoldDB" id="A0AAE1H654"/>
<feature type="compositionally biased region" description="Low complexity" evidence="14">
    <location>
        <begin position="29"/>
        <end position="43"/>
    </location>
</feature>
<dbReference type="EMBL" id="JAHWGI010000380">
    <property type="protein sequence ID" value="KAK3914415.1"/>
    <property type="molecule type" value="Genomic_DNA"/>
</dbReference>
<dbReference type="InterPro" id="IPR039575">
    <property type="entry name" value="P3H"/>
</dbReference>
<evidence type="ECO:0000256" key="12">
    <source>
        <dbReference type="ARBA" id="ARBA00023004"/>
    </source>
</evidence>
<dbReference type="GO" id="GO:0031418">
    <property type="term" value="F:L-ascorbic acid binding"/>
    <property type="evidence" value="ECO:0007669"/>
    <property type="project" value="InterPro"/>
</dbReference>
<dbReference type="InterPro" id="IPR044862">
    <property type="entry name" value="Pro_4_hyd_alph_FE2OG_OXY"/>
</dbReference>
<dbReference type="GO" id="GO:0005506">
    <property type="term" value="F:iron ion binding"/>
    <property type="evidence" value="ECO:0007669"/>
    <property type="project" value="InterPro"/>
</dbReference>
<dbReference type="EC" id="1.14.11.7" evidence="4"/>
<gene>
    <name evidence="17" type="ORF">KUF71_023816</name>
</gene>
<dbReference type="InterPro" id="IPR056585">
    <property type="entry name" value="Leprecan_dom"/>
</dbReference>
<evidence type="ECO:0000256" key="6">
    <source>
        <dbReference type="ARBA" id="ARBA00022729"/>
    </source>
</evidence>
<dbReference type="PANTHER" id="PTHR14049">
    <property type="entry name" value="LEPRECAN 1"/>
    <property type="match status" value="1"/>
</dbReference>
<evidence type="ECO:0000256" key="8">
    <source>
        <dbReference type="ARBA" id="ARBA00022803"/>
    </source>
</evidence>
<feature type="compositionally biased region" description="Pro residues" evidence="14">
    <location>
        <begin position="128"/>
        <end position="145"/>
    </location>
</feature>
<feature type="signal peptide" evidence="15">
    <location>
        <begin position="1"/>
        <end position="25"/>
    </location>
</feature>
<evidence type="ECO:0000259" key="16">
    <source>
        <dbReference type="PROSITE" id="PS51471"/>
    </source>
</evidence>
<keyword evidence="6 15" id="KW-0732">Signal</keyword>
<evidence type="ECO:0000256" key="1">
    <source>
        <dbReference type="ARBA" id="ARBA00001961"/>
    </source>
</evidence>